<sequence length="397" mass="43752">MQVQIGWSSQRGEKDEGPASEFFFFIFFVLVNSDSNSDDIDVNDKDGEWIPQVHISGYSLVKGMGIRKYVESDSFRFFHHRRIYKDGRLERYASIEIVPPSLDSKTGVESKDVVISPETGVSARLYIPKTAKESQKKLPLLVYFHGGGFCVDTAFSPLFHNYLNSFVAEANVVAVSVEYRRAPEHPVPIAYDDSWAALKWVASHTDGKGPDEWLKSHADFESVFFAGDSAGANIAHHMGLRVGLEGLAGVKLDGIVLVHPYFWGKEPIGGEDTDAEKRGKVDALWRFTCPATSGVDDPYINPVKSIYRKPRIHKNLTLPHRRTRLFVDSGATGFDSLFNVASTDCEEGCGIGGAEEDDERHKRSPEGSGSATGRGGCCCYDNGYGCSGFRGIRGCEG</sequence>
<feature type="active site" evidence="2">
    <location>
        <position position="229"/>
    </location>
</feature>
<accession>A0AAW2BTW8</accession>
<dbReference type="InterPro" id="IPR050466">
    <property type="entry name" value="Carboxylest/Gibb_receptor"/>
</dbReference>
<dbReference type="InterPro" id="IPR029058">
    <property type="entry name" value="AB_hydrolase_fold"/>
</dbReference>
<name>A0AAW2BTW8_9ROSI</name>
<proteinExistence type="inferred from homology"/>
<dbReference type="PANTHER" id="PTHR23024:SF467">
    <property type="entry name" value="CARBOXYLESTERASE 12-RELATED"/>
    <property type="match status" value="1"/>
</dbReference>
<gene>
    <name evidence="5" type="ORF">SO802_028584</name>
</gene>
<comment type="caution">
    <text evidence="5">The sequence shown here is derived from an EMBL/GenBank/DDBJ whole genome shotgun (WGS) entry which is preliminary data.</text>
</comment>
<dbReference type="InterPro" id="IPR033140">
    <property type="entry name" value="Lipase_GDXG_put_SER_AS"/>
</dbReference>
<feature type="domain" description="Alpha/beta hydrolase fold-3" evidence="4">
    <location>
        <begin position="141"/>
        <end position="305"/>
    </location>
</feature>
<dbReference type="AlphaFoldDB" id="A0AAW2BTW8"/>
<keyword evidence="6" id="KW-1185">Reference proteome</keyword>
<dbReference type="GO" id="GO:0016787">
    <property type="term" value="F:hydrolase activity"/>
    <property type="evidence" value="ECO:0007669"/>
    <property type="project" value="InterPro"/>
</dbReference>
<feature type="region of interest" description="Disordered" evidence="3">
    <location>
        <begin position="352"/>
        <end position="373"/>
    </location>
</feature>
<dbReference type="InterPro" id="IPR013094">
    <property type="entry name" value="AB_hydrolase_3"/>
</dbReference>
<protein>
    <recommendedName>
        <fullName evidence="4">Alpha/beta hydrolase fold-3 domain-containing protein</fullName>
    </recommendedName>
</protein>
<evidence type="ECO:0000313" key="6">
    <source>
        <dbReference type="Proteomes" id="UP001459277"/>
    </source>
</evidence>
<dbReference type="Proteomes" id="UP001459277">
    <property type="component" value="Unassembled WGS sequence"/>
</dbReference>
<comment type="similarity">
    <text evidence="1">Belongs to the 'GDXG' lipolytic enzyme family.</text>
</comment>
<evidence type="ECO:0000256" key="1">
    <source>
        <dbReference type="ARBA" id="ARBA00010515"/>
    </source>
</evidence>
<dbReference type="PANTHER" id="PTHR23024">
    <property type="entry name" value="ARYLACETAMIDE DEACETYLASE"/>
    <property type="match status" value="1"/>
</dbReference>
<dbReference type="SUPFAM" id="SSF53474">
    <property type="entry name" value="alpha/beta-Hydrolases"/>
    <property type="match status" value="1"/>
</dbReference>
<evidence type="ECO:0000259" key="4">
    <source>
        <dbReference type="Pfam" id="PF07859"/>
    </source>
</evidence>
<organism evidence="5 6">
    <name type="scientific">Lithocarpus litseifolius</name>
    <dbReference type="NCBI Taxonomy" id="425828"/>
    <lineage>
        <taxon>Eukaryota</taxon>
        <taxon>Viridiplantae</taxon>
        <taxon>Streptophyta</taxon>
        <taxon>Embryophyta</taxon>
        <taxon>Tracheophyta</taxon>
        <taxon>Spermatophyta</taxon>
        <taxon>Magnoliopsida</taxon>
        <taxon>eudicotyledons</taxon>
        <taxon>Gunneridae</taxon>
        <taxon>Pentapetalae</taxon>
        <taxon>rosids</taxon>
        <taxon>fabids</taxon>
        <taxon>Fagales</taxon>
        <taxon>Fagaceae</taxon>
        <taxon>Lithocarpus</taxon>
    </lineage>
</organism>
<evidence type="ECO:0000313" key="5">
    <source>
        <dbReference type="EMBL" id="KAK9988345.1"/>
    </source>
</evidence>
<reference evidence="5 6" key="1">
    <citation type="submission" date="2024-01" db="EMBL/GenBank/DDBJ databases">
        <title>A telomere-to-telomere, gap-free genome of sweet tea (Lithocarpus litseifolius).</title>
        <authorList>
            <person name="Zhou J."/>
        </authorList>
    </citation>
    <scope>NUCLEOTIDE SEQUENCE [LARGE SCALE GENOMIC DNA]</scope>
    <source>
        <strain evidence="5">Zhou-2022a</strain>
        <tissue evidence="5">Leaf</tissue>
    </source>
</reference>
<dbReference type="PROSITE" id="PS01174">
    <property type="entry name" value="LIPASE_GDXG_SER"/>
    <property type="match status" value="1"/>
</dbReference>
<dbReference type="Pfam" id="PF07859">
    <property type="entry name" value="Abhydrolase_3"/>
    <property type="match status" value="1"/>
</dbReference>
<evidence type="ECO:0000256" key="2">
    <source>
        <dbReference type="PROSITE-ProRule" id="PRU10038"/>
    </source>
</evidence>
<dbReference type="EMBL" id="JAZDWU010000010">
    <property type="protein sequence ID" value="KAK9988345.1"/>
    <property type="molecule type" value="Genomic_DNA"/>
</dbReference>
<dbReference type="Gene3D" id="3.40.50.1820">
    <property type="entry name" value="alpha/beta hydrolase"/>
    <property type="match status" value="1"/>
</dbReference>
<evidence type="ECO:0000256" key="3">
    <source>
        <dbReference type="SAM" id="MobiDB-lite"/>
    </source>
</evidence>